<organism evidence="1 2">
    <name type="scientific">Apatococcus fuscideae</name>
    <dbReference type="NCBI Taxonomy" id="2026836"/>
    <lineage>
        <taxon>Eukaryota</taxon>
        <taxon>Viridiplantae</taxon>
        <taxon>Chlorophyta</taxon>
        <taxon>core chlorophytes</taxon>
        <taxon>Trebouxiophyceae</taxon>
        <taxon>Chlorellales</taxon>
        <taxon>Chlorellaceae</taxon>
        <taxon>Apatococcus</taxon>
    </lineage>
</organism>
<gene>
    <name evidence="1" type="ORF">WJX84_005633</name>
</gene>
<evidence type="ECO:0000313" key="1">
    <source>
        <dbReference type="EMBL" id="KAK9832474.1"/>
    </source>
</evidence>
<dbReference type="Proteomes" id="UP001485043">
    <property type="component" value="Unassembled WGS sequence"/>
</dbReference>
<protein>
    <submittedName>
        <fullName evidence="1">Uncharacterized protein</fullName>
    </submittedName>
</protein>
<proteinExistence type="predicted"/>
<dbReference type="AlphaFoldDB" id="A0AAW1RFF5"/>
<name>A0AAW1RFF5_9CHLO</name>
<sequence>MDADPSNPRQSLSATAALSFVKGILPGDLVKPPSQRQSPGILAKALQVHLNDLCRLQKPVADSELTQAFLLDQAVCVVVELHSILMTLIQKLDEVQTNAEQQAQEQAEAIHHLRRTLNLISNTACTSRDHRRTAASDNQRQMFCTKQ</sequence>
<dbReference type="EMBL" id="JALJOV010002245">
    <property type="protein sequence ID" value="KAK9832474.1"/>
    <property type="molecule type" value="Genomic_DNA"/>
</dbReference>
<keyword evidence="2" id="KW-1185">Reference proteome</keyword>
<reference evidence="1 2" key="1">
    <citation type="journal article" date="2024" name="Nat. Commun.">
        <title>Phylogenomics reveals the evolutionary origins of lichenization in chlorophyte algae.</title>
        <authorList>
            <person name="Puginier C."/>
            <person name="Libourel C."/>
            <person name="Otte J."/>
            <person name="Skaloud P."/>
            <person name="Haon M."/>
            <person name="Grisel S."/>
            <person name="Petersen M."/>
            <person name="Berrin J.G."/>
            <person name="Delaux P.M."/>
            <person name="Dal Grande F."/>
            <person name="Keller J."/>
        </authorList>
    </citation>
    <scope>NUCLEOTIDE SEQUENCE [LARGE SCALE GENOMIC DNA]</scope>
    <source>
        <strain evidence="1 2">SAG 2523</strain>
    </source>
</reference>
<evidence type="ECO:0000313" key="2">
    <source>
        <dbReference type="Proteomes" id="UP001485043"/>
    </source>
</evidence>
<accession>A0AAW1RFF5</accession>
<comment type="caution">
    <text evidence="1">The sequence shown here is derived from an EMBL/GenBank/DDBJ whole genome shotgun (WGS) entry which is preliminary data.</text>
</comment>